<dbReference type="RefSeq" id="WP_012591175.1">
    <property type="nucleotide sequence ID" value="NC_011666.1"/>
</dbReference>
<keyword evidence="3" id="KW-1185">Reference proteome</keyword>
<dbReference type="OrthoDB" id="9824701at2"/>
<dbReference type="Proteomes" id="UP000002257">
    <property type="component" value="Chromosome"/>
</dbReference>
<organism evidence="2 3">
    <name type="scientific">Methylocella silvestris (strain DSM 15510 / CIP 108128 / LMG 27833 / NCIMB 13906 / BL2)</name>
    <dbReference type="NCBI Taxonomy" id="395965"/>
    <lineage>
        <taxon>Bacteria</taxon>
        <taxon>Pseudomonadati</taxon>
        <taxon>Pseudomonadota</taxon>
        <taxon>Alphaproteobacteria</taxon>
        <taxon>Hyphomicrobiales</taxon>
        <taxon>Beijerinckiaceae</taxon>
        <taxon>Methylocella</taxon>
    </lineage>
</organism>
<sequence length="217" mass="23238">MVETHTRRTLLAAGSAGAVLSALGAAASAAPAASPALAALIEAHRRAEELERQALATENEACERFDELCKQTDFDGLCIDVHDLQKTKDQMMRWIVHEKAHEIAVFKTGASLAMRERLEAAQDELARVKLERFEEINAAVLAVKESSGLTAAEEASQAAYEGAYNALIELCSFVCATLEEIRIKAVYLSTVSGSFDAAGFSTNALIQSLAGIPGREV</sequence>
<dbReference type="KEGG" id="msl:Msil_2168"/>
<name>B8ESW8_METSB</name>
<feature type="signal peptide" evidence="1">
    <location>
        <begin position="1"/>
        <end position="32"/>
    </location>
</feature>
<evidence type="ECO:0000313" key="3">
    <source>
        <dbReference type="Proteomes" id="UP000002257"/>
    </source>
</evidence>
<dbReference type="AlphaFoldDB" id="B8ESW8"/>
<dbReference type="eggNOG" id="ENOG502ZNU9">
    <property type="taxonomic scope" value="Bacteria"/>
</dbReference>
<gene>
    <name evidence="2" type="ordered locus">Msil_2168</name>
</gene>
<dbReference type="PROSITE" id="PS51318">
    <property type="entry name" value="TAT"/>
    <property type="match status" value="1"/>
</dbReference>
<protein>
    <submittedName>
        <fullName evidence="2">Uncharacterized protein</fullName>
    </submittedName>
</protein>
<proteinExistence type="predicted"/>
<accession>B8ESW8</accession>
<dbReference type="InterPro" id="IPR006311">
    <property type="entry name" value="TAT_signal"/>
</dbReference>
<keyword evidence="1" id="KW-0732">Signal</keyword>
<evidence type="ECO:0000313" key="2">
    <source>
        <dbReference type="EMBL" id="ACK51106.1"/>
    </source>
</evidence>
<dbReference type="EMBL" id="CP001280">
    <property type="protein sequence ID" value="ACK51106.1"/>
    <property type="molecule type" value="Genomic_DNA"/>
</dbReference>
<reference evidence="2 3" key="1">
    <citation type="journal article" date="2010" name="J. Bacteriol.">
        <title>Complete genome sequence of the aerobic facultative methanotroph Methylocella silvestris BL2.</title>
        <authorList>
            <person name="Chen Y."/>
            <person name="Crombie A."/>
            <person name="Rahman M.T."/>
            <person name="Dedysh S.N."/>
            <person name="Liesack W."/>
            <person name="Stott M.B."/>
            <person name="Alam M."/>
            <person name="Theisen A.R."/>
            <person name="Murrell J.C."/>
            <person name="Dunfield P.F."/>
        </authorList>
    </citation>
    <scope>NUCLEOTIDE SEQUENCE [LARGE SCALE GENOMIC DNA]</scope>
    <source>
        <strain evidence="3">DSM 15510 / CIP 108128 / LMG 27833 / NCIMB 13906 / BL2</strain>
    </source>
</reference>
<evidence type="ECO:0000256" key="1">
    <source>
        <dbReference type="SAM" id="SignalP"/>
    </source>
</evidence>
<feature type="chain" id="PRO_5002871202" evidence="1">
    <location>
        <begin position="33"/>
        <end position="217"/>
    </location>
</feature>
<dbReference type="HOGENOM" id="CLU_1198655_0_0_5"/>
<dbReference type="STRING" id="395965.Msil_2168"/>